<dbReference type="InterPro" id="IPR039431">
    <property type="entry name" value="Vta1/CALS_N"/>
</dbReference>
<evidence type="ECO:0000256" key="9">
    <source>
        <dbReference type="SAM" id="MobiDB-lite"/>
    </source>
</evidence>
<keyword evidence="7" id="KW-0653">Protein transport</keyword>
<dbReference type="GO" id="GO:0010008">
    <property type="term" value="C:endosome membrane"/>
    <property type="evidence" value="ECO:0007669"/>
    <property type="project" value="UniProtKB-SubCell"/>
</dbReference>
<dbReference type="GO" id="GO:0015031">
    <property type="term" value="P:protein transport"/>
    <property type="evidence" value="ECO:0007669"/>
    <property type="project" value="UniProtKB-KW"/>
</dbReference>
<dbReference type="Pfam" id="PF18097">
    <property type="entry name" value="Vta1_C"/>
    <property type="match status" value="1"/>
</dbReference>
<evidence type="ECO:0000259" key="11">
    <source>
        <dbReference type="Pfam" id="PF18097"/>
    </source>
</evidence>
<evidence type="ECO:0000256" key="3">
    <source>
        <dbReference type="ARBA" id="ARBA00007895"/>
    </source>
</evidence>
<evidence type="ECO:0000256" key="8">
    <source>
        <dbReference type="ARBA" id="ARBA00023136"/>
    </source>
</evidence>
<keyword evidence="6" id="KW-0967">Endosome</keyword>
<dbReference type="Proteomes" id="UP000786811">
    <property type="component" value="Unassembled WGS sequence"/>
</dbReference>
<feature type="region of interest" description="Disordered" evidence="9">
    <location>
        <begin position="170"/>
        <end position="209"/>
    </location>
</feature>
<name>A0A8J2HGN7_COTCN</name>
<gene>
    <name evidence="12" type="ORF">HICCMSTLAB_LOCUS8353</name>
</gene>
<dbReference type="EMBL" id="CAJNRD030001121">
    <property type="protein sequence ID" value="CAG5096724.1"/>
    <property type="molecule type" value="Genomic_DNA"/>
</dbReference>
<evidence type="ECO:0000259" key="10">
    <source>
        <dbReference type="Pfam" id="PF04652"/>
    </source>
</evidence>
<evidence type="ECO:0000256" key="1">
    <source>
        <dbReference type="ARBA" id="ARBA00004481"/>
    </source>
</evidence>
<evidence type="ECO:0000313" key="12">
    <source>
        <dbReference type="EMBL" id="CAG5096724.1"/>
    </source>
</evidence>
<evidence type="ECO:0000313" key="13">
    <source>
        <dbReference type="Proteomes" id="UP000786811"/>
    </source>
</evidence>
<organism evidence="12 13">
    <name type="scientific">Cotesia congregata</name>
    <name type="common">Parasitoid wasp</name>
    <name type="synonym">Apanteles congregatus</name>
    <dbReference type="NCBI Taxonomy" id="51543"/>
    <lineage>
        <taxon>Eukaryota</taxon>
        <taxon>Metazoa</taxon>
        <taxon>Ecdysozoa</taxon>
        <taxon>Arthropoda</taxon>
        <taxon>Hexapoda</taxon>
        <taxon>Insecta</taxon>
        <taxon>Pterygota</taxon>
        <taxon>Neoptera</taxon>
        <taxon>Endopterygota</taxon>
        <taxon>Hymenoptera</taxon>
        <taxon>Apocrita</taxon>
        <taxon>Ichneumonoidea</taxon>
        <taxon>Braconidae</taxon>
        <taxon>Microgastrinae</taxon>
        <taxon>Cotesia</taxon>
    </lineage>
</organism>
<dbReference type="Gene3D" id="1.20.5.420">
    <property type="entry name" value="Immunoglobulin FC, subunit C"/>
    <property type="match status" value="1"/>
</dbReference>
<reference evidence="12" key="1">
    <citation type="submission" date="2021-04" db="EMBL/GenBank/DDBJ databases">
        <authorList>
            <person name="Chebbi M.A.C M."/>
        </authorList>
    </citation>
    <scope>NUCLEOTIDE SEQUENCE</scope>
</reference>
<sequence>MSSLVQFSYHILNSTEEVPTSMKSIQHYLKIALQHDSRDLVISYWARFYAAQTALSLSKKKSSEETNFLIKLMTWLENTKKQLHDNECITNDIAAQAYIENYALKIFHYADQNDRASNFSKNLIQSFYIAGFLYDILTTFGELSEEANQNRKYAKWKAAYIHNCLKNGETPIPGPIDQEESNDSNNHESASDGETMLNSNSESDSNNVNDEKEITDLKPCDILSSHNSALSDDTSAASTSTINLPGAKQRASLSADQLLKAQKYIKWAGSAINYDDIPTAVENLQKALCLITTGQDS</sequence>
<evidence type="ECO:0000256" key="4">
    <source>
        <dbReference type="ARBA" id="ARBA00022448"/>
    </source>
</evidence>
<dbReference type="InterPro" id="IPR023175">
    <property type="entry name" value="Vta1/CALS_N_sf"/>
</dbReference>
<evidence type="ECO:0000256" key="7">
    <source>
        <dbReference type="ARBA" id="ARBA00022927"/>
    </source>
</evidence>
<comment type="caution">
    <text evidence="12">The sequence shown here is derived from an EMBL/GenBank/DDBJ whole genome shotgun (WGS) entry which is preliminary data.</text>
</comment>
<dbReference type="PANTHER" id="PTHR46009">
    <property type="entry name" value="VACUOLAR PROTEIN SORTING-ASSOCIATED PROTEIN VTA1 HOMOLOG"/>
    <property type="match status" value="1"/>
</dbReference>
<dbReference type="GO" id="GO:0005771">
    <property type="term" value="C:multivesicular body"/>
    <property type="evidence" value="ECO:0007669"/>
    <property type="project" value="TreeGrafter"/>
</dbReference>
<dbReference type="GO" id="GO:0032511">
    <property type="term" value="P:late endosome to vacuole transport via multivesicular body sorting pathway"/>
    <property type="evidence" value="ECO:0007669"/>
    <property type="project" value="InterPro"/>
</dbReference>
<dbReference type="InterPro" id="IPR041212">
    <property type="entry name" value="Vta1_C"/>
</dbReference>
<evidence type="ECO:0000256" key="5">
    <source>
        <dbReference type="ARBA" id="ARBA00022490"/>
    </source>
</evidence>
<comment type="subcellular location">
    <subcellularLocation>
        <location evidence="2">Cytoplasm</location>
    </subcellularLocation>
    <subcellularLocation>
        <location evidence="1">Endosome membrane</location>
        <topology evidence="1">Peripheral membrane protein</topology>
    </subcellularLocation>
</comment>
<dbReference type="OrthoDB" id="391137at2759"/>
<feature type="compositionally biased region" description="Low complexity" evidence="9">
    <location>
        <begin position="198"/>
        <end position="208"/>
    </location>
</feature>
<proteinExistence type="inferred from homology"/>
<dbReference type="Pfam" id="PF04652">
    <property type="entry name" value="Vta1"/>
    <property type="match status" value="1"/>
</dbReference>
<feature type="domain" description="Vta1 C-terminal" evidence="11">
    <location>
        <begin position="256"/>
        <end position="291"/>
    </location>
</feature>
<comment type="similarity">
    <text evidence="3">Belongs to the VTA1 family.</text>
</comment>
<dbReference type="InterPro" id="IPR044538">
    <property type="entry name" value="Vta1-like"/>
</dbReference>
<evidence type="ECO:0000256" key="2">
    <source>
        <dbReference type="ARBA" id="ARBA00004496"/>
    </source>
</evidence>
<dbReference type="AlphaFoldDB" id="A0A8J2HGN7"/>
<dbReference type="Gene3D" id="1.25.40.270">
    <property type="entry name" value="Vacuolar protein sorting-associated protein vta1"/>
    <property type="match status" value="1"/>
</dbReference>
<keyword evidence="4" id="KW-0813">Transport</keyword>
<protein>
    <submittedName>
        <fullName evidence="12">Similar to VTA1: Vacuolar protein sorting-associated protein VTA1 homolog (Bos taurus)</fullName>
    </submittedName>
</protein>
<evidence type="ECO:0000256" key="6">
    <source>
        <dbReference type="ARBA" id="ARBA00022753"/>
    </source>
</evidence>
<keyword evidence="5" id="KW-0963">Cytoplasm</keyword>
<keyword evidence="8" id="KW-0472">Membrane</keyword>
<keyword evidence="13" id="KW-1185">Reference proteome</keyword>
<dbReference type="PANTHER" id="PTHR46009:SF1">
    <property type="entry name" value="VACUOLAR PROTEIN SORTING-ASSOCIATED PROTEIN VTA1 HOMOLOG"/>
    <property type="match status" value="1"/>
</dbReference>
<feature type="domain" description="Vta1/callose synthase N-terminal" evidence="10">
    <location>
        <begin position="24"/>
        <end position="167"/>
    </location>
</feature>
<accession>A0A8J2HGN7</accession>